<dbReference type="GO" id="GO:0016020">
    <property type="term" value="C:membrane"/>
    <property type="evidence" value="ECO:0007669"/>
    <property type="project" value="UniProtKB-SubCell"/>
</dbReference>
<dbReference type="EMBL" id="QURN01000002">
    <property type="protein sequence ID" value="RFC69047.1"/>
    <property type="molecule type" value="Genomic_DNA"/>
</dbReference>
<dbReference type="NCBIfam" id="NF040696">
    <property type="entry name" value="isopcys_mtase"/>
    <property type="match status" value="1"/>
</dbReference>
<dbReference type="Pfam" id="PF04140">
    <property type="entry name" value="ICMT"/>
    <property type="match status" value="1"/>
</dbReference>
<dbReference type="PANTHER" id="PTHR12714:SF9">
    <property type="entry name" value="PROTEIN-S-ISOPRENYLCYSTEINE O-METHYLTRANSFERASE"/>
    <property type="match status" value="1"/>
</dbReference>
<keyword evidence="2 5" id="KW-0812">Transmembrane</keyword>
<evidence type="ECO:0000256" key="2">
    <source>
        <dbReference type="ARBA" id="ARBA00022692"/>
    </source>
</evidence>
<reference evidence="7" key="1">
    <citation type="submission" date="2018-08" db="EMBL/GenBank/DDBJ databases">
        <authorList>
            <person name="Im W.T."/>
        </authorList>
    </citation>
    <scope>NUCLEOTIDE SEQUENCE [LARGE SCALE GENOMIC DNA]</scope>
    <source>
        <strain evidence="7">LA-28</strain>
    </source>
</reference>
<comment type="subcellular location">
    <subcellularLocation>
        <location evidence="1">Membrane</location>
        <topology evidence="1">Multi-pass membrane protein</topology>
    </subcellularLocation>
</comment>
<comment type="caution">
    <text evidence="6">The sequence shown here is derived from an EMBL/GenBank/DDBJ whole genome shotgun (WGS) entry which is preliminary data.</text>
</comment>
<dbReference type="PANTHER" id="PTHR12714">
    <property type="entry name" value="PROTEIN-S ISOPRENYLCYSTEINE O-METHYLTRANSFERASE"/>
    <property type="match status" value="1"/>
</dbReference>
<evidence type="ECO:0000313" key="7">
    <source>
        <dbReference type="Proteomes" id="UP000262379"/>
    </source>
</evidence>
<dbReference type="AlphaFoldDB" id="A0A371XIK6"/>
<accession>A0A371XIK6</accession>
<dbReference type="GO" id="GO:0004671">
    <property type="term" value="F:protein C-terminal S-isoprenylcysteine carboxyl O-methyltransferase activity"/>
    <property type="evidence" value="ECO:0007669"/>
    <property type="project" value="InterPro"/>
</dbReference>
<keyword evidence="4 5" id="KW-0472">Membrane</keyword>
<feature type="transmembrane region" description="Helical" evidence="5">
    <location>
        <begin position="76"/>
        <end position="94"/>
    </location>
</feature>
<sequence length="195" mass="22073">MTPIIAAIIWACGLVGWTVIRHPHQRRARKTQTVTDARSMGDRLALGFASICLSIVPLVYVLTGFPAFADYAFRPLMGWLGLFVEIGFLTLFYASHRQLGKNWSISLEIRDRHELVTDGLYRFVRHPMYSSFWLWGIAQALLIPNWIAGLAGLVGIAVLYIVRVGPEEAMMRKTFGPSYDEYARRTGRVVPRIFG</sequence>
<gene>
    <name evidence="6" type="ORF">DY251_02800</name>
</gene>
<keyword evidence="6" id="KW-0808">Transferase</keyword>
<dbReference type="InterPro" id="IPR054851">
    <property type="entry name" value="Isoprenylcys_mtase"/>
</dbReference>
<feature type="transmembrane region" description="Helical" evidence="5">
    <location>
        <begin position="132"/>
        <end position="162"/>
    </location>
</feature>
<dbReference type="RefSeq" id="WP_116622346.1">
    <property type="nucleotide sequence ID" value="NZ_QURN01000002.1"/>
</dbReference>
<keyword evidence="6" id="KW-0489">Methyltransferase</keyword>
<evidence type="ECO:0000256" key="1">
    <source>
        <dbReference type="ARBA" id="ARBA00004141"/>
    </source>
</evidence>
<dbReference type="GO" id="GO:0032259">
    <property type="term" value="P:methylation"/>
    <property type="evidence" value="ECO:0007669"/>
    <property type="project" value="UniProtKB-KW"/>
</dbReference>
<organism evidence="6 7">
    <name type="scientific">Mesorhizobium denitrificans</name>
    <dbReference type="NCBI Taxonomy" id="2294114"/>
    <lineage>
        <taxon>Bacteria</taxon>
        <taxon>Pseudomonadati</taxon>
        <taxon>Pseudomonadota</taxon>
        <taxon>Alphaproteobacteria</taxon>
        <taxon>Hyphomicrobiales</taxon>
        <taxon>Phyllobacteriaceae</taxon>
        <taxon>Mesorhizobium</taxon>
    </lineage>
</organism>
<dbReference type="Proteomes" id="UP000262379">
    <property type="component" value="Unassembled WGS sequence"/>
</dbReference>
<keyword evidence="7" id="KW-1185">Reference proteome</keyword>
<protein>
    <submittedName>
        <fullName evidence="6">Isoprenylcysteine carboxylmethyltransferase family protein</fullName>
    </submittedName>
</protein>
<evidence type="ECO:0000313" key="6">
    <source>
        <dbReference type="EMBL" id="RFC69047.1"/>
    </source>
</evidence>
<proteinExistence type="predicted"/>
<feature type="transmembrane region" description="Helical" evidence="5">
    <location>
        <begin position="45"/>
        <end position="69"/>
    </location>
</feature>
<keyword evidence="3 5" id="KW-1133">Transmembrane helix</keyword>
<dbReference type="InterPro" id="IPR007269">
    <property type="entry name" value="ICMT_MeTrfase"/>
</dbReference>
<name>A0A371XIK6_9HYPH</name>
<evidence type="ECO:0000256" key="3">
    <source>
        <dbReference type="ARBA" id="ARBA00022989"/>
    </source>
</evidence>
<evidence type="ECO:0000256" key="4">
    <source>
        <dbReference type="ARBA" id="ARBA00023136"/>
    </source>
</evidence>
<evidence type="ECO:0000256" key="5">
    <source>
        <dbReference type="SAM" id="Phobius"/>
    </source>
</evidence>
<dbReference type="Gene3D" id="1.20.120.1630">
    <property type="match status" value="1"/>
</dbReference>